<dbReference type="EMBL" id="CM026427">
    <property type="protein sequence ID" value="KAG0570621.1"/>
    <property type="molecule type" value="Genomic_DNA"/>
</dbReference>
<feature type="compositionally biased region" description="Polar residues" evidence="1">
    <location>
        <begin position="76"/>
        <end position="90"/>
    </location>
</feature>
<organism evidence="2 3">
    <name type="scientific">Ceratodon purpureus</name>
    <name type="common">Fire moss</name>
    <name type="synonym">Dicranum purpureum</name>
    <dbReference type="NCBI Taxonomy" id="3225"/>
    <lineage>
        <taxon>Eukaryota</taxon>
        <taxon>Viridiplantae</taxon>
        <taxon>Streptophyta</taxon>
        <taxon>Embryophyta</taxon>
        <taxon>Bryophyta</taxon>
        <taxon>Bryophytina</taxon>
        <taxon>Bryopsida</taxon>
        <taxon>Dicranidae</taxon>
        <taxon>Pseudoditrichales</taxon>
        <taxon>Ditrichaceae</taxon>
        <taxon>Ceratodon</taxon>
    </lineage>
</organism>
<evidence type="ECO:0000313" key="3">
    <source>
        <dbReference type="Proteomes" id="UP000822688"/>
    </source>
</evidence>
<sequence>MAPKSSHQHGHPHAVYWESVSPCRTQSAEIKAQYPLATNLAQVQNDLIQVPTAMSSRRSTEQVQPQTSSSPSSSVANLSQYSHLQNTISR</sequence>
<name>A0A8T0HFS4_CERPU</name>
<comment type="caution">
    <text evidence="2">The sequence shown here is derived from an EMBL/GenBank/DDBJ whole genome shotgun (WGS) entry which is preliminary data.</text>
</comment>
<dbReference type="AlphaFoldDB" id="A0A8T0HFS4"/>
<dbReference type="Proteomes" id="UP000822688">
    <property type="component" value="Chromosome 6"/>
</dbReference>
<evidence type="ECO:0000313" key="2">
    <source>
        <dbReference type="EMBL" id="KAG0570621.1"/>
    </source>
</evidence>
<evidence type="ECO:0000256" key="1">
    <source>
        <dbReference type="SAM" id="MobiDB-lite"/>
    </source>
</evidence>
<feature type="region of interest" description="Disordered" evidence="1">
    <location>
        <begin position="51"/>
        <end position="90"/>
    </location>
</feature>
<protein>
    <submittedName>
        <fullName evidence="2">Uncharacterized protein</fullName>
    </submittedName>
</protein>
<proteinExistence type="predicted"/>
<reference evidence="2 3" key="1">
    <citation type="submission" date="2020-06" db="EMBL/GenBank/DDBJ databases">
        <title>WGS assembly of Ceratodon purpureus strain R40.</title>
        <authorList>
            <person name="Carey S.B."/>
            <person name="Jenkins J."/>
            <person name="Shu S."/>
            <person name="Lovell J.T."/>
            <person name="Sreedasyam A."/>
            <person name="Maumus F."/>
            <person name="Tiley G.P."/>
            <person name="Fernandez-Pozo N."/>
            <person name="Barry K."/>
            <person name="Chen C."/>
            <person name="Wang M."/>
            <person name="Lipzen A."/>
            <person name="Daum C."/>
            <person name="Saski C.A."/>
            <person name="Payton A.C."/>
            <person name="Mcbreen J.C."/>
            <person name="Conrad R.E."/>
            <person name="Kollar L.M."/>
            <person name="Olsson S."/>
            <person name="Huttunen S."/>
            <person name="Landis J.B."/>
            <person name="Wickett N.J."/>
            <person name="Johnson M.G."/>
            <person name="Rensing S.A."/>
            <person name="Grimwood J."/>
            <person name="Schmutz J."/>
            <person name="Mcdaniel S.F."/>
        </authorList>
    </citation>
    <scope>NUCLEOTIDE SEQUENCE [LARGE SCALE GENOMIC DNA]</scope>
    <source>
        <strain evidence="2 3">R40</strain>
    </source>
</reference>
<keyword evidence="3" id="KW-1185">Reference proteome</keyword>
<accession>A0A8T0HFS4</accession>
<gene>
    <name evidence="2" type="ORF">KC19_6G175700</name>
</gene>
<feature type="compositionally biased region" description="Low complexity" evidence="1">
    <location>
        <begin position="61"/>
        <end position="75"/>
    </location>
</feature>